<protein>
    <recommendedName>
        <fullName evidence="3">CRISPR-associated protein Csh1</fullName>
    </recommendedName>
</protein>
<organism evidence="1 2">
    <name type="scientific">Fusobacterium nucleatum subsp. polymorphum</name>
    <name type="common">Fusobacterium polymorphum</name>
    <dbReference type="NCBI Taxonomy" id="76857"/>
    <lineage>
        <taxon>Bacteria</taxon>
        <taxon>Fusobacteriati</taxon>
        <taxon>Fusobacteriota</taxon>
        <taxon>Fusobacteriia</taxon>
        <taxon>Fusobacteriales</taxon>
        <taxon>Fusobacteriaceae</taxon>
        <taxon>Fusobacterium</taxon>
    </lineage>
</organism>
<name>A0A246EHV2_FUSNP</name>
<accession>A0A246EHV2</accession>
<dbReference type="Proteomes" id="UP000197470">
    <property type="component" value="Unassembled WGS sequence"/>
</dbReference>
<dbReference type="RefSeq" id="WP_088389289.1">
    <property type="nucleotide sequence ID" value="NZ_NHRT01000001.1"/>
</dbReference>
<dbReference type="AlphaFoldDB" id="A0A246EHV2"/>
<gene>
    <name evidence="1" type="ORF">CA839_10230</name>
</gene>
<evidence type="ECO:0000313" key="1">
    <source>
        <dbReference type="EMBL" id="OWP26204.1"/>
    </source>
</evidence>
<sequence>MIDEALEVFRKIYDKEGEELVVSKHIPKDGTYILVNIKSGRIMETLNISYDKKTKKIDGELNQYYSYFRAFDYYSNLVEMNKSMDQKKTIHSNQIYSFFVKKESIRENKLTKAIIEGYKKNLLNPEEKYNSKEGKELYKNIAEKLPKIEKDIVEDIFFWIEDNVNENLLENDNKKDYLKIFFVEDDLDKSLELFRNEHKRYLIPNIFNSNDYNKKVGKIIYGASNNNMGLNPKKVYLLNRTRRVSTPYLVDTDEILLQYAFYNYLLPEVKQGNYFIYFTENEIIPRTYKEGCPNGAKYLLNASYSKDVDIKNFNVISKDSSEEKIVNLKKILYRENSKSKIKYANYDKTMIMETIDKIFYNNSLFDNIFNNIEEIKVKVIELKKLLINYREGLYRWFYLNDKSEIKKNIKKLYLDSIIITIKNQYDESLINEQFNLGFSLEKYFYGKSELMEGIMSVKEIFLNHTLSEEDWEFLNDDEYFWAIGQLLAYINNRRNTKIKNLTFIEQIFFIRDINIFKERVFNIIISYGHLIESKKVKRVVSNVNIYQPQEIKKYILLAGFTADIVLYSTDTNKEEEE</sequence>
<evidence type="ECO:0008006" key="3">
    <source>
        <dbReference type="Google" id="ProtNLM"/>
    </source>
</evidence>
<reference evidence="1 2" key="1">
    <citation type="submission" date="2017-05" db="EMBL/GenBank/DDBJ databases">
        <title>Genome sequencing of Fusobacterium nucleatum subsp. polymorphum KCOM 1001 (=ChDC F119).</title>
        <authorList>
            <person name="Kook J.-K."/>
            <person name="Park S.-N."/>
            <person name="Lim Y.K."/>
            <person name="Roh H."/>
        </authorList>
    </citation>
    <scope>NUCLEOTIDE SEQUENCE [LARGE SCALE GENOMIC DNA]</scope>
    <source>
        <strain evidence="1 2">KCOM 1001</strain>
    </source>
</reference>
<proteinExistence type="predicted"/>
<dbReference type="EMBL" id="NHRT01000001">
    <property type="protein sequence ID" value="OWP26204.1"/>
    <property type="molecule type" value="Genomic_DNA"/>
</dbReference>
<comment type="caution">
    <text evidence="1">The sequence shown here is derived from an EMBL/GenBank/DDBJ whole genome shotgun (WGS) entry which is preliminary data.</text>
</comment>
<evidence type="ECO:0000313" key="2">
    <source>
        <dbReference type="Proteomes" id="UP000197470"/>
    </source>
</evidence>